<dbReference type="Pfam" id="PF01839">
    <property type="entry name" value="FG-GAP"/>
    <property type="match status" value="1"/>
</dbReference>
<dbReference type="InterPro" id="IPR011519">
    <property type="entry name" value="UnbV_ASPIC"/>
</dbReference>
<keyword evidence="1 2" id="KW-0732">Signal</keyword>
<dbReference type="Proteomes" id="UP001596162">
    <property type="component" value="Unassembled WGS sequence"/>
</dbReference>
<dbReference type="Pfam" id="PF13517">
    <property type="entry name" value="FG-GAP_3"/>
    <property type="match status" value="2"/>
</dbReference>
<accession>A0ABW0C7N9</accession>
<dbReference type="Gene3D" id="2.130.10.130">
    <property type="entry name" value="Integrin alpha, N-terminal"/>
    <property type="match status" value="2"/>
</dbReference>
<feature type="domain" description="ASPIC/UnbV" evidence="3">
    <location>
        <begin position="416"/>
        <end position="482"/>
    </location>
</feature>
<dbReference type="RefSeq" id="WP_376861144.1">
    <property type="nucleotide sequence ID" value="NZ_JBHSLA010000004.1"/>
</dbReference>
<organism evidence="5 6">
    <name type="scientific">Bizionia hallyeonensis</name>
    <dbReference type="NCBI Taxonomy" id="1123757"/>
    <lineage>
        <taxon>Bacteria</taxon>
        <taxon>Pseudomonadati</taxon>
        <taxon>Bacteroidota</taxon>
        <taxon>Flavobacteriia</taxon>
        <taxon>Flavobacteriales</taxon>
        <taxon>Flavobacteriaceae</taxon>
        <taxon>Bizionia</taxon>
    </lineage>
</organism>
<dbReference type="Pfam" id="PF18962">
    <property type="entry name" value="Por_Secre_tail"/>
    <property type="match status" value="1"/>
</dbReference>
<name>A0ABW0C7N9_9FLAO</name>
<dbReference type="Pfam" id="PF07593">
    <property type="entry name" value="UnbV_ASPIC"/>
    <property type="match status" value="1"/>
</dbReference>
<feature type="signal peptide" evidence="2">
    <location>
        <begin position="1"/>
        <end position="19"/>
    </location>
</feature>
<reference evidence="6" key="1">
    <citation type="journal article" date="2019" name="Int. J. Syst. Evol. Microbiol.">
        <title>The Global Catalogue of Microorganisms (GCM) 10K type strain sequencing project: providing services to taxonomists for standard genome sequencing and annotation.</title>
        <authorList>
            <consortium name="The Broad Institute Genomics Platform"/>
            <consortium name="The Broad Institute Genome Sequencing Center for Infectious Disease"/>
            <person name="Wu L."/>
            <person name="Ma J."/>
        </authorList>
    </citation>
    <scope>NUCLEOTIDE SEQUENCE [LARGE SCALE GENOMIC DNA]</scope>
    <source>
        <strain evidence="6">JCM 17978</strain>
    </source>
</reference>
<sequence length="573" mass="64250">MNKGCFLTAFLLITCFLQAQVSFVNEATNLGLVVTAGQTYLGNGISFCDYNNDGWDDITMATQEDYKIIFFKNVNGIFESDNLNIPLNTSQQKQVVWVDIDNDGDKDLFVTSNTEGNRLYLNNGNSNFVDITITAGLPTGNFESYGASWGDYNNDGFLDVFISNRSEMDAQPNYFYENNGDNTFTDVTAQAGFDNDSHMTFCSAFFDYNNDGWQDIYLSSDKYFNQNFLYRNNGDGTFTDVSTSSNTGIYIDAMTTTIGDFNNDGWFDIYITNTPTDGNVLFRNNGDGTFTDLAIFSGTRLHSYAWSAVFLDADNDMDEDIYVSCEYDGSNPPFRSSAFYKNRGNNTFQNSLDSGFVGDAAKSYSNAVGDFNNDGFPDIAVSNINYQNMYLWENKTINANKWLKVKLTGVLSNRDGIGSRIEISINGNKQYRYTLCGEGYLAQNSNTEIFGVGTHDVIDYVKVTWLSGTVDYLENVNANQLLEITEGSYSLGLNSEFKNGFSYYPNPVQNTIMLKAEKTIKSISLFTVLGQEVYRGSFNNLYAEINMSNLDTGTYFAQIEFNDTIETFQILKD</sequence>
<comment type="caution">
    <text evidence="5">The sequence shown here is derived from an EMBL/GenBank/DDBJ whole genome shotgun (WGS) entry which is preliminary data.</text>
</comment>
<dbReference type="EMBL" id="JBHSLA010000004">
    <property type="protein sequence ID" value="MFC5195997.1"/>
    <property type="molecule type" value="Genomic_DNA"/>
</dbReference>
<dbReference type="InterPro" id="IPR013517">
    <property type="entry name" value="FG-GAP"/>
</dbReference>
<evidence type="ECO:0000259" key="3">
    <source>
        <dbReference type="Pfam" id="PF07593"/>
    </source>
</evidence>
<dbReference type="NCBIfam" id="TIGR04183">
    <property type="entry name" value="Por_Secre_tail"/>
    <property type="match status" value="1"/>
</dbReference>
<keyword evidence="6" id="KW-1185">Reference proteome</keyword>
<dbReference type="SUPFAM" id="SSF69318">
    <property type="entry name" value="Integrin alpha N-terminal domain"/>
    <property type="match status" value="2"/>
</dbReference>
<dbReference type="PANTHER" id="PTHR16026">
    <property type="entry name" value="CARTILAGE ACIDIC PROTEIN 1"/>
    <property type="match status" value="1"/>
</dbReference>
<dbReference type="InterPro" id="IPR026444">
    <property type="entry name" value="Secre_tail"/>
</dbReference>
<proteinExistence type="predicted"/>
<dbReference type="InterPro" id="IPR027039">
    <property type="entry name" value="Crtac1"/>
</dbReference>
<evidence type="ECO:0000259" key="4">
    <source>
        <dbReference type="Pfam" id="PF18962"/>
    </source>
</evidence>
<evidence type="ECO:0000256" key="1">
    <source>
        <dbReference type="ARBA" id="ARBA00022729"/>
    </source>
</evidence>
<feature type="domain" description="Secretion system C-terminal sorting" evidence="4">
    <location>
        <begin position="504"/>
        <end position="564"/>
    </location>
</feature>
<protein>
    <submittedName>
        <fullName evidence="5">FG-GAP-like repeat-containing protein</fullName>
    </submittedName>
</protein>
<evidence type="ECO:0000313" key="6">
    <source>
        <dbReference type="Proteomes" id="UP001596162"/>
    </source>
</evidence>
<feature type="chain" id="PRO_5047303926" evidence="2">
    <location>
        <begin position="20"/>
        <end position="573"/>
    </location>
</feature>
<dbReference type="InterPro" id="IPR028994">
    <property type="entry name" value="Integrin_alpha_N"/>
</dbReference>
<evidence type="ECO:0000256" key="2">
    <source>
        <dbReference type="SAM" id="SignalP"/>
    </source>
</evidence>
<evidence type="ECO:0000313" key="5">
    <source>
        <dbReference type="EMBL" id="MFC5195997.1"/>
    </source>
</evidence>
<gene>
    <name evidence="5" type="ORF">ACFPH8_11700</name>
</gene>
<dbReference type="PANTHER" id="PTHR16026:SF0">
    <property type="entry name" value="CARTILAGE ACIDIC PROTEIN 1"/>
    <property type="match status" value="1"/>
</dbReference>